<dbReference type="KEGG" id="cbab:SMCB_0363"/>
<dbReference type="Pfam" id="PF01230">
    <property type="entry name" value="HIT"/>
    <property type="match status" value="1"/>
</dbReference>
<organism evidence="3 4">
    <name type="scientific">Serpentinimonas maccroryi</name>
    <dbReference type="NCBI Taxonomy" id="1458426"/>
    <lineage>
        <taxon>Bacteria</taxon>
        <taxon>Pseudomonadati</taxon>
        <taxon>Pseudomonadota</taxon>
        <taxon>Betaproteobacteria</taxon>
        <taxon>Burkholderiales</taxon>
        <taxon>Comamonadaceae</taxon>
        <taxon>Serpentinimonas</taxon>
    </lineage>
</organism>
<keyword evidence="3" id="KW-0378">Hydrolase</keyword>
<sequence>MSGAAAPPAQAVASAPAEAAAHELICPLCAHAGGVMLLRQHKLRLVRVASVLDGSLPAGVQAEALAEPFPAFYRVIWNAHVPEWSDLTEAEQGLCMRAVSAVERVLRRQLQPSKINLAALGNMVPHLHWHIVARFDWDSHYPAPIWAAAQRPPDTERLAQLRLRLKACDAELAAGRWL</sequence>
<dbReference type="EMBL" id="AP014569">
    <property type="protein sequence ID" value="BAO82591.1"/>
    <property type="molecule type" value="Genomic_DNA"/>
</dbReference>
<dbReference type="HOGENOM" id="CLU_123330_2_0_4"/>
<feature type="short sequence motif" description="Histidine triad motif" evidence="1">
    <location>
        <begin position="126"/>
        <end position="130"/>
    </location>
</feature>
<keyword evidence="4" id="KW-1185">Reference proteome</keyword>
<dbReference type="InterPro" id="IPR011146">
    <property type="entry name" value="HIT-like"/>
</dbReference>
<evidence type="ECO:0000256" key="1">
    <source>
        <dbReference type="PROSITE-ProRule" id="PRU00464"/>
    </source>
</evidence>
<dbReference type="GO" id="GO:0016787">
    <property type="term" value="F:hydrolase activity"/>
    <property type="evidence" value="ECO:0007669"/>
    <property type="project" value="UniProtKB-KW"/>
</dbReference>
<dbReference type="PROSITE" id="PS51084">
    <property type="entry name" value="HIT_2"/>
    <property type="match status" value="1"/>
</dbReference>
<protein>
    <submittedName>
        <fullName evidence="3">Diadenosine tetraphosphate Ap4A hydrolase and other HIT family hydrolase</fullName>
    </submittedName>
</protein>
<evidence type="ECO:0000313" key="4">
    <source>
        <dbReference type="Proteomes" id="UP000066014"/>
    </source>
</evidence>
<evidence type="ECO:0000313" key="3">
    <source>
        <dbReference type="EMBL" id="BAO82591.1"/>
    </source>
</evidence>
<dbReference type="SUPFAM" id="SSF54197">
    <property type="entry name" value="HIT-like"/>
    <property type="match status" value="1"/>
</dbReference>
<dbReference type="Gene3D" id="3.30.428.10">
    <property type="entry name" value="HIT-like"/>
    <property type="match status" value="1"/>
</dbReference>
<dbReference type="InterPro" id="IPR036265">
    <property type="entry name" value="HIT-like_sf"/>
</dbReference>
<proteinExistence type="predicted"/>
<reference evidence="3 4" key="1">
    <citation type="journal article" date="2014" name="Nat. Commun.">
        <title>Physiological and genomic features of highly alkaliphilic hydrogen-utilizing Betaproteobacteria from a continental serpentinizing site.</title>
        <authorList>
            <person name="Suzuki S."/>
            <person name="Kuenen J.G."/>
            <person name="Schipper K."/>
            <person name="van der Velde S."/>
            <person name="Ishii S."/>
            <person name="Wu A."/>
            <person name="Sorokin D.Y."/>
            <person name="Tenney A."/>
            <person name="Meng X.Y."/>
            <person name="Morrill P.L."/>
            <person name="Kamagata Y."/>
            <person name="Muyzer G."/>
            <person name="Nealson K.H."/>
        </authorList>
    </citation>
    <scope>NUCLEOTIDE SEQUENCE [LARGE SCALE GENOMIC DNA]</scope>
    <source>
        <strain evidence="3 4">B1</strain>
    </source>
</reference>
<feature type="domain" description="HIT" evidence="2">
    <location>
        <begin position="75"/>
        <end position="141"/>
    </location>
</feature>
<dbReference type="Proteomes" id="UP000066014">
    <property type="component" value="Chromosome"/>
</dbReference>
<name>A0A060NJQ1_9BURK</name>
<accession>A0A060NJQ1</accession>
<dbReference type="STRING" id="1458426.SMCB_0363"/>
<gene>
    <name evidence="3" type="ORF">SMCB_0363</name>
</gene>
<dbReference type="AlphaFoldDB" id="A0A060NJQ1"/>
<evidence type="ECO:0000259" key="2">
    <source>
        <dbReference type="PROSITE" id="PS51084"/>
    </source>
</evidence>